<feature type="compositionally biased region" description="Basic and acidic residues" evidence="7">
    <location>
        <begin position="842"/>
        <end position="853"/>
    </location>
</feature>
<protein>
    <recommendedName>
        <fullName evidence="8">GRIP domain-containing protein</fullName>
    </recommendedName>
</protein>
<feature type="region of interest" description="Disordered" evidence="7">
    <location>
        <begin position="842"/>
        <end position="891"/>
    </location>
</feature>
<feature type="compositionally biased region" description="Basic and acidic residues" evidence="7">
    <location>
        <begin position="107"/>
        <end position="124"/>
    </location>
</feature>
<proteinExistence type="predicted"/>
<feature type="region of interest" description="Disordered" evidence="7">
    <location>
        <begin position="1"/>
        <end position="135"/>
    </location>
</feature>
<dbReference type="SUPFAM" id="SSF57997">
    <property type="entry name" value="Tropomyosin"/>
    <property type="match status" value="1"/>
</dbReference>
<dbReference type="InterPro" id="IPR051952">
    <property type="entry name" value="Golgi-autophagy_related"/>
</dbReference>
<name>A0A6A6STE1_9PLEO</name>
<feature type="region of interest" description="Disordered" evidence="7">
    <location>
        <begin position="455"/>
        <end position="552"/>
    </location>
</feature>
<evidence type="ECO:0000256" key="1">
    <source>
        <dbReference type="ARBA" id="ARBA00004184"/>
    </source>
</evidence>
<dbReference type="PANTHER" id="PTHR23157">
    <property type="entry name" value="GRIP AND COILED-COIL DOMAIN-CONTAINING PROTEIN 1"/>
    <property type="match status" value="1"/>
</dbReference>
<evidence type="ECO:0000313" key="10">
    <source>
        <dbReference type="Proteomes" id="UP000799324"/>
    </source>
</evidence>
<feature type="compositionally biased region" description="Low complexity" evidence="7">
    <location>
        <begin position="24"/>
        <end position="48"/>
    </location>
</feature>
<comment type="subcellular location">
    <subcellularLocation>
        <location evidence="2">Cytoplasm</location>
    </subcellularLocation>
    <subcellularLocation>
        <location evidence="1">Endomembrane system</location>
        <topology evidence="1">Peripheral membrane protein</topology>
    </subcellularLocation>
</comment>
<accession>A0A6A6STE1</accession>
<dbReference type="GO" id="GO:0005794">
    <property type="term" value="C:Golgi apparatus"/>
    <property type="evidence" value="ECO:0007669"/>
    <property type="project" value="TreeGrafter"/>
</dbReference>
<keyword evidence="5" id="KW-0472">Membrane</keyword>
<feature type="compositionally biased region" description="Basic and acidic residues" evidence="7">
    <location>
        <begin position="346"/>
        <end position="355"/>
    </location>
</feature>
<feature type="region of interest" description="Disordered" evidence="7">
    <location>
        <begin position="336"/>
        <end position="355"/>
    </location>
</feature>
<feature type="region of interest" description="Disordered" evidence="7">
    <location>
        <begin position="211"/>
        <end position="317"/>
    </location>
</feature>
<dbReference type="PANTHER" id="PTHR23157:SF25">
    <property type="entry name" value="GRIP AND COILED-COIL DOMAIN-CONTAINING PROTEIN 1"/>
    <property type="match status" value="1"/>
</dbReference>
<evidence type="ECO:0000256" key="2">
    <source>
        <dbReference type="ARBA" id="ARBA00004496"/>
    </source>
</evidence>
<evidence type="ECO:0000256" key="3">
    <source>
        <dbReference type="ARBA" id="ARBA00022490"/>
    </source>
</evidence>
<feature type="region of interest" description="Disordered" evidence="7">
    <location>
        <begin position="927"/>
        <end position="967"/>
    </location>
</feature>
<feature type="compositionally biased region" description="Basic and acidic residues" evidence="7">
    <location>
        <begin position="878"/>
        <end position="891"/>
    </location>
</feature>
<dbReference type="Pfam" id="PF01465">
    <property type="entry name" value="GRIP"/>
    <property type="match status" value="1"/>
</dbReference>
<keyword evidence="3" id="KW-0963">Cytoplasm</keyword>
<feature type="domain" description="GRIP" evidence="8">
    <location>
        <begin position="966"/>
        <end position="1016"/>
    </location>
</feature>
<feature type="region of interest" description="Disordered" evidence="7">
    <location>
        <begin position="390"/>
        <end position="417"/>
    </location>
</feature>
<dbReference type="PROSITE" id="PS50913">
    <property type="entry name" value="GRIP"/>
    <property type="match status" value="1"/>
</dbReference>
<dbReference type="InterPro" id="IPR000237">
    <property type="entry name" value="GRIP_dom"/>
</dbReference>
<dbReference type="OrthoDB" id="1926336at2759"/>
<evidence type="ECO:0000256" key="6">
    <source>
        <dbReference type="SAM" id="Coils"/>
    </source>
</evidence>
<evidence type="ECO:0000313" key="9">
    <source>
        <dbReference type="EMBL" id="KAF2650271.1"/>
    </source>
</evidence>
<feature type="compositionally biased region" description="Basic and acidic residues" evidence="7">
    <location>
        <begin position="211"/>
        <end position="238"/>
    </location>
</feature>
<sequence length="1020" mass="115245">MFQGFQRIKGAIDQRIAEEQAKQRSSASPSRTPSAPRRSSSRNLSPSKRPGKAKDADNGSKAAPTGKGPDPSTFETDFVIGEDDEPSRAATPRPKEKTDAAAATSPEAKEKPEDGEAAMEDEKNTPPLEIPPEVQTRLRKLDKLEPKYSELLRSYRIAHARVTAIEAFEASLRENTPLTSISEPAAFVEYLGQLNVKSDMLMEELKRVSKERDELNKKFDESERSAKESQEELRKLQEQAKATNDPPKDDSTTQTDPGIDTAIKETETTDDSEEFFSYDNELPRLQSQLQENEEKAAKLEEENKSLKSELSVAQESAESFMKNLETATNDLHSLKDTHAKSLKQAEAQHEQHDSTVADFKNKLQTAERELAQSKEKHSQHDKTIAELKEKVESTSRELEELHATRGEELVENHGQETLRDQVEKLESDLTELRETQAKSVKRNDTLNNLVNSLREQLKTAEAKRDTTLTELERTKKELDTAMNAKETVKIDAPTEPPTSTVKPNETASKKKNRKKKKGGKAADASTEATPSEAGSVNGLLSPRDAEFSPSQLQADLDEVADKESSIESLKGRLETLRHDLLDFGQEHTEAKDKIKELQAEKAALQERMTALEKEIAELHRKTLFAEFEELKAKADTLQIDLSVAEQLAASRFKDLTDMRDILQKAQPELLDELSTKTGELRRLEIYKSQVSEKEGDIRNLNEKTNQRKDVIEHRDRLAKDLTKAQDDLKASRNAARDLEQEVSKLTREAESLRDEIQLNMQDQTQEMGTQMKEELADAHRLLSERSREAETMRRLLADAQGRAEARVREMQERLDVAVEERDRAEEQANTFSRRRARELEDLKQNARDAERALAPETEAAEANEEVAELRLTTSQLRDTLDESERQARDLDKEKADLRRAFDETQTRLEKLQKSSKTMADELKQIQAAKGRALESNVHSSRSSTESSRSRIASPTPKGRAPSGQPGDASGIDYVYLKNVLLQFLEQRDKKYQQQLIPVLGMLLHFDKKDEQKWMAAISAK</sequence>
<feature type="compositionally biased region" description="Basic and acidic residues" evidence="7">
    <location>
        <begin position="455"/>
        <end position="479"/>
    </location>
</feature>
<gene>
    <name evidence="9" type="ORF">K491DRAFT_707665</name>
</gene>
<feature type="compositionally biased region" description="Basic and acidic residues" evidence="7">
    <location>
        <begin position="292"/>
        <end position="307"/>
    </location>
</feature>
<feature type="compositionally biased region" description="Low complexity" evidence="7">
    <location>
        <begin position="935"/>
        <end position="953"/>
    </location>
</feature>
<keyword evidence="4 6" id="KW-0175">Coiled coil</keyword>
<evidence type="ECO:0000256" key="4">
    <source>
        <dbReference type="ARBA" id="ARBA00023054"/>
    </source>
</evidence>
<dbReference type="SMART" id="SM00755">
    <property type="entry name" value="Grip"/>
    <property type="match status" value="1"/>
</dbReference>
<feature type="coiled-coil region" evidence="6">
    <location>
        <begin position="683"/>
        <end position="766"/>
    </location>
</feature>
<feature type="compositionally biased region" description="Basic and acidic residues" evidence="7">
    <location>
        <begin position="10"/>
        <end position="22"/>
    </location>
</feature>
<dbReference type="Proteomes" id="UP000799324">
    <property type="component" value="Unassembled WGS sequence"/>
</dbReference>
<keyword evidence="10" id="KW-1185">Reference proteome</keyword>
<evidence type="ECO:0000256" key="7">
    <source>
        <dbReference type="SAM" id="MobiDB-lite"/>
    </source>
</evidence>
<organism evidence="9 10">
    <name type="scientific">Lophiostoma macrostomum CBS 122681</name>
    <dbReference type="NCBI Taxonomy" id="1314788"/>
    <lineage>
        <taxon>Eukaryota</taxon>
        <taxon>Fungi</taxon>
        <taxon>Dikarya</taxon>
        <taxon>Ascomycota</taxon>
        <taxon>Pezizomycotina</taxon>
        <taxon>Dothideomycetes</taxon>
        <taxon>Pleosporomycetidae</taxon>
        <taxon>Pleosporales</taxon>
        <taxon>Lophiostomataceae</taxon>
        <taxon>Lophiostoma</taxon>
    </lineage>
</organism>
<evidence type="ECO:0000256" key="5">
    <source>
        <dbReference type="ARBA" id="ARBA00023136"/>
    </source>
</evidence>
<evidence type="ECO:0000259" key="8">
    <source>
        <dbReference type="PROSITE" id="PS50913"/>
    </source>
</evidence>
<feature type="coiled-coil region" evidence="6">
    <location>
        <begin position="559"/>
        <end position="647"/>
    </location>
</feature>
<feature type="compositionally biased region" description="Polar residues" evidence="7">
    <location>
        <begin position="497"/>
        <end position="506"/>
    </location>
</feature>
<dbReference type="AlphaFoldDB" id="A0A6A6STE1"/>
<feature type="compositionally biased region" description="Basic residues" evidence="7">
    <location>
        <begin position="509"/>
        <end position="519"/>
    </location>
</feature>
<dbReference type="EMBL" id="MU004461">
    <property type="protein sequence ID" value="KAF2650271.1"/>
    <property type="molecule type" value="Genomic_DNA"/>
</dbReference>
<reference evidence="9" key="1">
    <citation type="journal article" date="2020" name="Stud. Mycol.">
        <title>101 Dothideomycetes genomes: a test case for predicting lifestyles and emergence of pathogens.</title>
        <authorList>
            <person name="Haridas S."/>
            <person name="Albert R."/>
            <person name="Binder M."/>
            <person name="Bloem J."/>
            <person name="Labutti K."/>
            <person name="Salamov A."/>
            <person name="Andreopoulos B."/>
            <person name="Baker S."/>
            <person name="Barry K."/>
            <person name="Bills G."/>
            <person name="Bluhm B."/>
            <person name="Cannon C."/>
            <person name="Castanera R."/>
            <person name="Culley D."/>
            <person name="Daum C."/>
            <person name="Ezra D."/>
            <person name="Gonzalez J."/>
            <person name="Henrissat B."/>
            <person name="Kuo A."/>
            <person name="Liang C."/>
            <person name="Lipzen A."/>
            <person name="Lutzoni F."/>
            <person name="Magnuson J."/>
            <person name="Mondo S."/>
            <person name="Nolan M."/>
            <person name="Ohm R."/>
            <person name="Pangilinan J."/>
            <person name="Park H.-J."/>
            <person name="Ramirez L."/>
            <person name="Alfaro M."/>
            <person name="Sun H."/>
            <person name="Tritt A."/>
            <person name="Yoshinaga Y."/>
            <person name="Zwiers L.-H."/>
            <person name="Turgeon B."/>
            <person name="Goodwin S."/>
            <person name="Spatafora J."/>
            <person name="Crous P."/>
            <person name="Grigoriev I."/>
        </authorList>
    </citation>
    <scope>NUCLEOTIDE SEQUENCE</scope>
    <source>
        <strain evidence="9">CBS 122681</strain>
    </source>
</reference>